<sequence>MHTLLSPIRRRRTTAPAAPCPSNLPALAVALACASLCTGARAQSQPQDLGTVVVTATRTAQPAFDIPASIDALDADVLGASQLQVNLSESLARVPGIVAQNRQNYAQDLQISSRGFGARSTFGVRGLRLFVDGIPATMPDGQGQTSHIDLTSADRIEVLRGPFSALYGNSSGGVVNVFTQDGGPDTVAEISAAFGSDHAHRVGVQLSGQQGAAQYAISANRFQTDGYRDHSAAERSTFNGKFSLAASPDSRWTLVLNSVDLPEAQDPLGLTRADWEADPRQVASVATLYNTRKSVHQSQAGLILNQRLGRDDRLQWTSYYGERETVQYQSIPPASQQAATSPGGVIDLSRNYWGQDLRWTHSATLLERPLEFTAGLSDDILNEHRLGFRNYTGPADAPDALGVEGALRRNELNRVSSFDQYLQANWAFAQDWNALLGLRHSKVGFVSSDRYLDNGDDSGRTTYEASTPVAGLMYKLSRDLHLYASFGRGFETPTFNELAYRPGGGGLNFDLSPATSRQWELGAKARWDGWAGPWGANIAYYEARTDHEIAVLTNSGGRSTFQNVGRTLRQGLDASLTGPLGHDLWWYAALATLNARYRDSFLTCTAAPCKTPSVEVPAGKRIPGIPDLTFYTELQWRPQASGFETAVEFRQVGKVFVDDRNTDAAPAYGVVNLRVSWTQKAGGWTLREFARLDNVGDRHYAGSVIVNEGNSRFFEPAPGRTWLLGLNAGYTF</sequence>
<evidence type="ECO:0000259" key="18">
    <source>
        <dbReference type="Pfam" id="PF07715"/>
    </source>
</evidence>
<evidence type="ECO:0000313" key="19">
    <source>
        <dbReference type="EMBL" id="KAB0584001.1"/>
    </source>
</evidence>
<evidence type="ECO:0000256" key="7">
    <source>
        <dbReference type="ARBA" id="ARBA00022729"/>
    </source>
</evidence>
<evidence type="ECO:0000256" key="1">
    <source>
        <dbReference type="ARBA" id="ARBA00004571"/>
    </source>
</evidence>
<comment type="caution">
    <text evidence="19">The sequence shown here is derived from an EMBL/GenBank/DDBJ whole genome shotgun (WGS) entry which is preliminary data.</text>
</comment>
<evidence type="ECO:0000256" key="6">
    <source>
        <dbReference type="ARBA" id="ARBA00022692"/>
    </source>
</evidence>
<evidence type="ECO:0000256" key="12">
    <source>
        <dbReference type="ARBA" id="ARBA00023170"/>
    </source>
</evidence>
<evidence type="ECO:0000256" key="8">
    <source>
        <dbReference type="ARBA" id="ARBA00023004"/>
    </source>
</evidence>
<keyword evidence="5" id="KW-0410">Iron transport</keyword>
<dbReference type="InterPro" id="IPR039426">
    <property type="entry name" value="TonB-dep_rcpt-like"/>
</dbReference>
<dbReference type="Gene3D" id="2.170.130.10">
    <property type="entry name" value="TonB-dependent receptor, plug domain"/>
    <property type="match status" value="1"/>
</dbReference>
<keyword evidence="20" id="KW-1185">Reference proteome</keyword>
<dbReference type="InterPro" id="IPR037066">
    <property type="entry name" value="Plug_dom_sf"/>
</dbReference>
<evidence type="ECO:0000256" key="9">
    <source>
        <dbReference type="ARBA" id="ARBA00023065"/>
    </source>
</evidence>
<dbReference type="InterPro" id="IPR036942">
    <property type="entry name" value="Beta-barrel_TonB_sf"/>
</dbReference>
<dbReference type="GO" id="GO:0015344">
    <property type="term" value="F:siderophore uptake transmembrane transporter activity"/>
    <property type="evidence" value="ECO:0007669"/>
    <property type="project" value="TreeGrafter"/>
</dbReference>
<comment type="similarity">
    <text evidence="2 14 15">Belongs to the TonB-dependent receptor family.</text>
</comment>
<dbReference type="RefSeq" id="WP_151123256.1">
    <property type="nucleotide sequence ID" value="NZ_CP088082.1"/>
</dbReference>
<feature type="chain" id="PRO_5024944880" evidence="16">
    <location>
        <begin position="43"/>
        <end position="732"/>
    </location>
</feature>
<evidence type="ECO:0000256" key="10">
    <source>
        <dbReference type="ARBA" id="ARBA00023077"/>
    </source>
</evidence>
<dbReference type="Proteomes" id="UP000430120">
    <property type="component" value="Unassembled WGS sequence"/>
</dbReference>
<dbReference type="Gene3D" id="2.40.170.20">
    <property type="entry name" value="TonB-dependent receptor, beta-barrel domain"/>
    <property type="match status" value="1"/>
</dbReference>
<feature type="signal peptide" evidence="16">
    <location>
        <begin position="1"/>
        <end position="42"/>
    </location>
</feature>
<dbReference type="Pfam" id="PF00593">
    <property type="entry name" value="TonB_dep_Rec_b-barrel"/>
    <property type="match status" value="1"/>
</dbReference>
<reference evidence="19 20" key="1">
    <citation type="submission" date="2019-09" db="EMBL/GenBank/DDBJ databases">
        <title>Draft genome sequences of 48 bacterial type strains from the CCUG.</title>
        <authorList>
            <person name="Tunovic T."/>
            <person name="Pineiro-Iglesias B."/>
            <person name="Unosson C."/>
            <person name="Inganas E."/>
            <person name="Ohlen M."/>
            <person name="Cardew S."/>
            <person name="Jensie-Markopoulos S."/>
            <person name="Salva-Serra F."/>
            <person name="Jaen-Luchoro D."/>
            <person name="Karlsson R."/>
            <person name="Svensson-Stadler L."/>
            <person name="Chun J."/>
            <person name="Moore E."/>
        </authorList>
    </citation>
    <scope>NUCLEOTIDE SEQUENCE [LARGE SCALE GENOMIC DNA]</scope>
    <source>
        <strain evidence="19 20">CCUG 30977</strain>
    </source>
</reference>
<evidence type="ECO:0000313" key="20">
    <source>
        <dbReference type="Proteomes" id="UP000430120"/>
    </source>
</evidence>
<accession>A0A643FFZ7</accession>
<dbReference type="AlphaFoldDB" id="A0A643FFZ7"/>
<dbReference type="OrthoDB" id="9760620at2"/>
<evidence type="ECO:0000256" key="16">
    <source>
        <dbReference type="SAM" id="SignalP"/>
    </source>
</evidence>
<evidence type="ECO:0000256" key="11">
    <source>
        <dbReference type="ARBA" id="ARBA00023136"/>
    </source>
</evidence>
<evidence type="ECO:0000256" key="2">
    <source>
        <dbReference type="ARBA" id="ARBA00009810"/>
    </source>
</evidence>
<keyword evidence="4 14" id="KW-1134">Transmembrane beta strand</keyword>
<keyword evidence="12 19" id="KW-0675">Receptor</keyword>
<comment type="subcellular location">
    <subcellularLocation>
        <location evidence="1 14">Cell outer membrane</location>
        <topology evidence="1 14">Multi-pass membrane protein</topology>
    </subcellularLocation>
</comment>
<keyword evidence="9" id="KW-0406">Ion transport</keyword>
<dbReference type="SUPFAM" id="SSF56935">
    <property type="entry name" value="Porins"/>
    <property type="match status" value="1"/>
</dbReference>
<keyword evidence="8" id="KW-0408">Iron</keyword>
<evidence type="ECO:0000256" key="3">
    <source>
        <dbReference type="ARBA" id="ARBA00022448"/>
    </source>
</evidence>
<evidence type="ECO:0000256" key="5">
    <source>
        <dbReference type="ARBA" id="ARBA00022496"/>
    </source>
</evidence>
<evidence type="ECO:0000256" key="15">
    <source>
        <dbReference type="RuleBase" id="RU003357"/>
    </source>
</evidence>
<protein>
    <submittedName>
        <fullName evidence="19">TonB-dependent receptor</fullName>
    </submittedName>
</protein>
<proteinExistence type="inferred from homology"/>
<gene>
    <name evidence="19" type="ORF">F7Q92_05905</name>
</gene>
<dbReference type="PANTHER" id="PTHR32552:SF68">
    <property type="entry name" value="FERRICHROME OUTER MEMBRANE TRANSPORTER_PHAGE RECEPTOR"/>
    <property type="match status" value="1"/>
</dbReference>
<keyword evidence="11 14" id="KW-0472">Membrane</keyword>
<keyword evidence="6 14" id="KW-0812">Transmembrane</keyword>
<evidence type="ECO:0000256" key="14">
    <source>
        <dbReference type="PROSITE-ProRule" id="PRU01360"/>
    </source>
</evidence>
<feature type="domain" description="TonB-dependent receptor plug" evidence="18">
    <location>
        <begin position="64"/>
        <end position="174"/>
    </location>
</feature>
<keyword evidence="10 15" id="KW-0798">TonB box</keyword>
<dbReference type="PANTHER" id="PTHR32552">
    <property type="entry name" value="FERRICHROME IRON RECEPTOR-RELATED"/>
    <property type="match status" value="1"/>
</dbReference>
<keyword evidence="13 14" id="KW-0998">Cell outer membrane</keyword>
<evidence type="ECO:0000256" key="4">
    <source>
        <dbReference type="ARBA" id="ARBA00022452"/>
    </source>
</evidence>
<dbReference type="InterPro" id="IPR012910">
    <property type="entry name" value="Plug_dom"/>
</dbReference>
<keyword evidence="7 16" id="KW-0732">Signal</keyword>
<keyword evidence="3 14" id="KW-0813">Transport</keyword>
<feature type="domain" description="TonB-dependent receptor-like beta-barrel" evidence="17">
    <location>
        <begin position="269"/>
        <end position="687"/>
    </location>
</feature>
<evidence type="ECO:0000259" key="17">
    <source>
        <dbReference type="Pfam" id="PF00593"/>
    </source>
</evidence>
<dbReference type="GO" id="GO:0009279">
    <property type="term" value="C:cell outer membrane"/>
    <property type="evidence" value="ECO:0007669"/>
    <property type="project" value="UniProtKB-SubCell"/>
</dbReference>
<name>A0A643FFZ7_IDEDE</name>
<dbReference type="Pfam" id="PF07715">
    <property type="entry name" value="Plug"/>
    <property type="match status" value="1"/>
</dbReference>
<dbReference type="PROSITE" id="PS52016">
    <property type="entry name" value="TONB_DEPENDENT_REC_3"/>
    <property type="match status" value="1"/>
</dbReference>
<dbReference type="InterPro" id="IPR000531">
    <property type="entry name" value="Beta-barrel_TonB"/>
</dbReference>
<organism evidence="19 20">
    <name type="scientific">Ideonella dechloratans</name>
    <dbReference type="NCBI Taxonomy" id="36863"/>
    <lineage>
        <taxon>Bacteria</taxon>
        <taxon>Pseudomonadati</taxon>
        <taxon>Pseudomonadota</taxon>
        <taxon>Betaproteobacteria</taxon>
        <taxon>Burkholderiales</taxon>
        <taxon>Sphaerotilaceae</taxon>
        <taxon>Ideonella</taxon>
    </lineage>
</organism>
<dbReference type="EMBL" id="VZPB01000009">
    <property type="protein sequence ID" value="KAB0584001.1"/>
    <property type="molecule type" value="Genomic_DNA"/>
</dbReference>
<evidence type="ECO:0000256" key="13">
    <source>
        <dbReference type="ARBA" id="ARBA00023237"/>
    </source>
</evidence>
<dbReference type="CDD" id="cd01347">
    <property type="entry name" value="ligand_gated_channel"/>
    <property type="match status" value="1"/>
</dbReference>